<dbReference type="RefSeq" id="WP_394301633.1">
    <property type="nucleotide sequence ID" value="NZ_JBHMQT010000032.1"/>
</dbReference>
<keyword evidence="2" id="KW-1185">Reference proteome</keyword>
<sequence length="100" mass="10853">MPLDDDRVPNPRYQDLRAALAAVQEHAQMLETALDRACAQFGGQPVWVGPTARTFGEEVSGRRARVKTAVQHLLTELEAELRATPDKVSRAAASSLGGWA</sequence>
<organism evidence="1 2">
    <name type="scientific">Sphaerimonospora cavernae</name>
    <dbReference type="NCBI Taxonomy" id="1740611"/>
    <lineage>
        <taxon>Bacteria</taxon>
        <taxon>Bacillati</taxon>
        <taxon>Actinomycetota</taxon>
        <taxon>Actinomycetes</taxon>
        <taxon>Streptosporangiales</taxon>
        <taxon>Streptosporangiaceae</taxon>
        <taxon>Sphaerimonospora</taxon>
    </lineage>
</organism>
<accession>A0ABV6U4V9</accession>
<proteinExistence type="predicted"/>
<evidence type="ECO:0000313" key="1">
    <source>
        <dbReference type="EMBL" id="MFC0863488.1"/>
    </source>
</evidence>
<dbReference type="EMBL" id="JBHMQT010000032">
    <property type="protein sequence ID" value="MFC0863488.1"/>
    <property type="molecule type" value="Genomic_DNA"/>
</dbReference>
<evidence type="ECO:0008006" key="3">
    <source>
        <dbReference type="Google" id="ProtNLM"/>
    </source>
</evidence>
<comment type="caution">
    <text evidence="1">The sequence shown here is derived from an EMBL/GenBank/DDBJ whole genome shotgun (WGS) entry which is preliminary data.</text>
</comment>
<dbReference type="Proteomes" id="UP001589870">
    <property type="component" value="Unassembled WGS sequence"/>
</dbReference>
<protein>
    <recommendedName>
        <fullName evidence="3">WXG100 family type VII secretion target</fullName>
    </recommendedName>
</protein>
<name>A0ABV6U4V9_9ACTN</name>
<evidence type="ECO:0000313" key="2">
    <source>
        <dbReference type="Proteomes" id="UP001589870"/>
    </source>
</evidence>
<reference evidence="1 2" key="1">
    <citation type="submission" date="2024-09" db="EMBL/GenBank/DDBJ databases">
        <authorList>
            <person name="Sun Q."/>
            <person name="Mori K."/>
        </authorList>
    </citation>
    <scope>NUCLEOTIDE SEQUENCE [LARGE SCALE GENOMIC DNA]</scope>
    <source>
        <strain evidence="1 2">TBRC 1851</strain>
    </source>
</reference>
<gene>
    <name evidence="1" type="ORF">ACFHYQ_14400</name>
</gene>